<dbReference type="AlphaFoldDB" id="A0A4Q7MCT7"/>
<name>A0A4Q7MCT7_9BACT</name>
<evidence type="ECO:0000313" key="1">
    <source>
        <dbReference type="EMBL" id="RZS65143.1"/>
    </source>
</evidence>
<comment type="caution">
    <text evidence="1">The sequence shown here is derived from an EMBL/GenBank/DDBJ whole genome shotgun (WGS) entry which is preliminary data.</text>
</comment>
<dbReference type="Proteomes" id="UP000293874">
    <property type="component" value="Unassembled WGS sequence"/>
</dbReference>
<dbReference type="OrthoDB" id="673894at2"/>
<proteinExistence type="predicted"/>
<sequence>MQRLTALLLLICFFAIQYGRIMSYWECRLMAATAAAKCDCEKIMAQADEKKGHFAASFPVKGISEEVYDHACCSLPGLLAIAPASKIIYTQSSPLTDADVKGIFQPPRC</sequence>
<dbReference type="RefSeq" id="WP_130544378.1">
    <property type="nucleotide sequence ID" value="NZ_CP042431.1"/>
</dbReference>
<accession>A0A4Q7MCT7</accession>
<organism evidence="1 2">
    <name type="scientific">Pseudobacter ginsenosidimutans</name>
    <dbReference type="NCBI Taxonomy" id="661488"/>
    <lineage>
        <taxon>Bacteria</taxon>
        <taxon>Pseudomonadati</taxon>
        <taxon>Bacteroidota</taxon>
        <taxon>Chitinophagia</taxon>
        <taxon>Chitinophagales</taxon>
        <taxon>Chitinophagaceae</taxon>
        <taxon>Pseudobacter</taxon>
    </lineage>
</organism>
<dbReference type="EMBL" id="SGXA01000006">
    <property type="protein sequence ID" value="RZS65143.1"/>
    <property type="molecule type" value="Genomic_DNA"/>
</dbReference>
<evidence type="ECO:0000313" key="2">
    <source>
        <dbReference type="Proteomes" id="UP000293874"/>
    </source>
</evidence>
<protein>
    <submittedName>
        <fullName evidence="1">Uncharacterized protein</fullName>
    </submittedName>
</protein>
<reference evidence="1 2" key="1">
    <citation type="submission" date="2019-02" db="EMBL/GenBank/DDBJ databases">
        <title>Genomic Encyclopedia of Type Strains, Phase IV (KMG-IV): sequencing the most valuable type-strain genomes for metagenomic binning, comparative biology and taxonomic classification.</title>
        <authorList>
            <person name="Goeker M."/>
        </authorList>
    </citation>
    <scope>NUCLEOTIDE SEQUENCE [LARGE SCALE GENOMIC DNA]</scope>
    <source>
        <strain evidence="1 2">DSM 18116</strain>
    </source>
</reference>
<keyword evidence="2" id="KW-1185">Reference proteome</keyword>
<gene>
    <name evidence="1" type="ORF">EV199_5899</name>
</gene>